<reference evidence="2" key="1">
    <citation type="submission" date="2022-11" db="UniProtKB">
        <authorList>
            <consortium name="WormBaseParasite"/>
        </authorList>
    </citation>
    <scope>IDENTIFICATION</scope>
</reference>
<evidence type="ECO:0000313" key="2">
    <source>
        <dbReference type="WBParaSite" id="JU765_v2.g1392.t1"/>
    </source>
</evidence>
<accession>A0AC34Q840</accession>
<name>A0AC34Q840_9BILA</name>
<organism evidence="1 2">
    <name type="scientific">Panagrolaimus sp. JU765</name>
    <dbReference type="NCBI Taxonomy" id="591449"/>
    <lineage>
        <taxon>Eukaryota</taxon>
        <taxon>Metazoa</taxon>
        <taxon>Ecdysozoa</taxon>
        <taxon>Nematoda</taxon>
        <taxon>Chromadorea</taxon>
        <taxon>Rhabditida</taxon>
        <taxon>Tylenchina</taxon>
        <taxon>Panagrolaimomorpha</taxon>
        <taxon>Panagrolaimoidea</taxon>
        <taxon>Panagrolaimidae</taxon>
        <taxon>Panagrolaimus</taxon>
    </lineage>
</organism>
<proteinExistence type="predicted"/>
<dbReference type="WBParaSite" id="JU765_v2.g1392.t1">
    <property type="protein sequence ID" value="JU765_v2.g1392.t1"/>
    <property type="gene ID" value="JU765_v2.g1392"/>
</dbReference>
<evidence type="ECO:0000313" key="1">
    <source>
        <dbReference type="Proteomes" id="UP000887576"/>
    </source>
</evidence>
<sequence>MTSRIYRLWQPGNPQTRIFFPDFWLRVIETPKVGCQRLPKNAAKFEVDTRMSSHDVREYLEKIYKLPVRDVRLEHVTGDITWNAPLDLEKRKALWKEEDRKFAYVYFSKDFEFNYPIMFGQDESSSEIEKMQEFLKEDRTNERFVNRNRADIGKWFGI</sequence>
<dbReference type="Proteomes" id="UP000887576">
    <property type="component" value="Unplaced"/>
</dbReference>
<protein>
    <submittedName>
        <fullName evidence="2">Ribosomal protein L23</fullName>
    </submittedName>
</protein>